<evidence type="ECO:0000313" key="3">
    <source>
        <dbReference type="Proteomes" id="UP000199050"/>
    </source>
</evidence>
<sequence>MKSKLISFFKKNTFIIMGIFVFTIFYIIYINNSTANIMFQDQFDLMYILDKYFSGTLTIYDLWRGHLEHRLFGYNIIFLLNAIIFKYNSYFEFYLGALSLAITAVLIYVRFKRYVKKEPIHQKVLFYSISVLILLIIFSLNQWENMVFSLGMYILLKMCFFVPLFTTVDDLLLKKDKVIKLLIFLFIWLGLSILVFGAGYSLAMVGGVVLILIFKAAVDKWRFTKKDILIYTSVLIISAVFLFIYYFNIYQNNMVVNRESNFDKIIYIFEHWPSAMKYLMLSFSASVFGVSFSDHYLTEGISVTIGILLLLVYVFAVYLYVKNKFYERTFIPLLFIFYSVLFYGMILVGRFDYGTSYGMASRYVTETQYGLIGVIWIIAMYILRTEKIQFLKFNTLIPMLCIVFIGVGQVLTNIEEVRISPYRQAYFLDLQRIAHNVDSATSEELAKFQYPEPLVRDGINTMKKYDLSIFKQHKEIVGIDGEGFVDGWYATEDAGRWMAKNATFVFSDDSKKSMAIKGNVPTVYDEIVLSVFLNNKEIVSKTLYPGDFNLELSIPSSSMSEIEFKLSKSFVPSEIKLNEDQRELGIFITNLSIE</sequence>
<evidence type="ECO:0000313" key="2">
    <source>
        <dbReference type="EMBL" id="SDI80702.1"/>
    </source>
</evidence>
<protein>
    <submittedName>
        <fullName evidence="2">Uncharacterized protein</fullName>
    </submittedName>
</protein>
<feature type="transmembrane region" description="Helical" evidence="1">
    <location>
        <begin position="202"/>
        <end position="221"/>
    </location>
</feature>
<dbReference type="AlphaFoldDB" id="A0A1G8NKM6"/>
<dbReference type="EMBL" id="FNDX01000008">
    <property type="protein sequence ID" value="SDI80702.1"/>
    <property type="molecule type" value="Genomic_DNA"/>
</dbReference>
<gene>
    <name evidence="2" type="ORF">SAMN05216192_108167</name>
</gene>
<feature type="transmembrane region" description="Helical" evidence="1">
    <location>
        <begin position="395"/>
        <end position="414"/>
    </location>
</feature>
<dbReference type="OrthoDB" id="2603533at2"/>
<keyword evidence="1" id="KW-1133">Transmembrane helix</keyword>
<feature type="transmembrane region" description="Helical" evidence="1">
    <location>
        <begin position="12"/>
        <end position="30"/>
    </location>
</feature>
<dbReference type="STRING" id="1174501.SAMN05216192_108167"/>
<keyword evidence="1" id="KW-0472">Membrane</keyword>
<feature type="transmembrane region" description="Helical" evidence="1">
    <location>
        <begin position="228"/>
        <end position="247"/>
    </location>
</feature>
<proteinExistence type="predicted"/>
<accession>A0A1G8NKM6</accession>
<dbReference type="Proteomes" id="UP000199050">
    <property type="component" value="Unassembled WGS sequence"/>
</dbReference>
<feature type="transmembrane region" description="Helical" evidence="1">
    <location>
        <begin position="301"/>
        <end position="321"/>
    </location>
</feature>
<dbReference type="RefSeq" id="WP_090713975.1">
    <property type="nucleotide sequence ID" value="NZ_FNDX01000008.1"/>
</dbReference>
<reference evidence="3" key="1">
    <citation type="submission" date="2016-10" db="EMBL/GenBank/DDBJ databases">
        <authorList>
            <person name="Varghese N."/>
            <person name="Submissions S."/>
        </authorList>
    </citation>
    <scope>NUCLEOTIDE SEQUENCE [LARGE SCALE GENOMIC DNA]</scope>
    <source>
        <strain evidence="3">CGMCC 1.11012</strain>
    </source>
</reference>
<feature type="transmembrane region" description="Helical" evidence="1">
    <location>
        <begin position="333"/>
        <end position="351"/>
    </location>
</feature>
<organism evidence="2 3">
    <name type="scientific">Paenibacillus typhae</name>
    <dbReference type="NCBI Taxonomy" id="1174501"/>
    <lineage>
        <taxon>Bacteria</taxon>
        <taxon>Bacillati</taxon>
        <taxon>Bacillota</taxon>
        <taxon>Bacilli</taxon>
        <taxon>Bacillales</taxon>
        <taxon>Paenibacillaceae</taxon>
        <taxon>Paenibacillus</taxon>
    </lineage>
</organism>
<evidence type="ECO:0000256" key="1">
    <source>
        <dbReference type="SAM" id="Phobius"/>
    </source>
</evidence>
<feature type="transmembrane region" description="Helical" evidence="1">
    <location>
        <begin position="146"/>
        <end position="166"/>
    </location>
</feature>
<keyword evidence="3" id="KW-1185">Reference proteome</keyword>
<feature type="transmembrane region" description="Helical" evidence="1">
    <location>
        <begin position="363"/>
        <end position="383"/>
    </location>
</feature>
<feature type="transmembrane region" description="Helical" evidence="1">
    <location>
        <begin position="123"/>
        <end position="140"/>
    </location>
</feature>
<name>A0A1G8NKM6_9BACL</name>
<feature type="transmembrane region" description="Helical" evidence="1">
    <location>
        <begin position="93"/>
        <end position="111"/>
    </location>
</feature>
<keyword evidence="1" id="KW-0812">Transmembrane</keyword>